<accession>A0A1S4BWU1</accession>
<keyword evidence="7" id="KW-1185">Reference proteome</keyword>
<dbReference type="InterPro" id="IPR044295">
    <property type="entry name" value="BIM1/2/3"/>
</dbReference>
<dbReference type="Gene3D" id="4.10.280.10">
    <property type="entry name" value="Helix-loop-helix DNA-binding domain"/>
    <property type="match status" value="1"/>
</dbReference>
<keyword evidence="3" id="KW-0804">Transcription</keyword>
<dbReference type="CDD" id="cd11453">
    <property type="entry name" value="bHLH_AtBIM_like"/>
    <property type="match status" value="1"/>
</dbReference>
<dbReference type="SMR" id="A0A1S4BWU1"/>
<feature type="compositionally biased region" description="Polar residues" evidence="5">
    <location>
        <begin position="514"/>
        <end position="532"/>
    </location>
</feature>
<feature type="compositionally biased region" description="Basic and acidic residues" evidence="5">
    <location>
        <begin position="222"/>
        <end position="246"/>
    </location>
</feature>
<dbReference type="SUPFAM" id="SSF47459">
    <property type="entry name" value="HLH, helix-loop-helix DNA-binding domain"/>
    <property type="match status" value="1"/>
</dbReference>
<dbReference type="GO" id="GO:0046983">
    <property type="term" value="F:protein dimerization activity"/>
    <property type="evidence" value="ECO:0007669"/>
    <property type="project" value="InterPro"/>
</dbReference>
<evidence type="ECO:0000313" key="7">
    <source>
        <dbReference type="Proteomes" id="UP000790787"/>
    </source>
</evidence>
<gene>
    <name evidence="8" type="primary">LOC107812727</name>
</gene>
<dbReference type="OrthoDB" id="690068at2759"/>
<organism evidence="7 8">
    <name type="scientific">Nicotiana tabacum</name>
    <name type="common">Common tobacco</name>
    <dbReference type="NCBI Taxonomy" id="4097"/>
    <lineage>
        <taxon>Eukaryota</taxon>
        <taxon>Viridiplantae</taxon>
        <taxon>Streptophyta</taxon>
        <taxon>Embryophyta</taxon>
        <taxon>Tracheophyta</taxon>
        <taxon>Spermatophyta</taxon>
        <taxon>Magnoliopsida</taxon>
        <taxon>eudicotyledons</taxon>
        <taxon>Gunneridae</taxon>
        <taxon>Pentapetalae</taxon>
        <taxon>asterids</taxon>
        <taxon>lamiids</taxon>
        <taxon>Solanales</taxon>
        <taxon>Solanaceae</taxon>
        <taxon>Nicotianoideae</taxon>
        <taxon>Nicotianeae</taxon>
        <taxon>Nicotiana</taxon>
    </lineage>
</organism>
<feature type="domain" description="BHLH" evidence="6">
    <location>
        <begin position="251"/>
        <end position="301"/>
    </location>
</feature>
<evidence type="ECO:0000259" key="6">
    <source>
        <dbReference type="PROSITE" id="PS50888"/>
    </source>
</evidence>
<evidence type="ECO:0000256" key="3">
    <source>
        <dbReference type="ARBA" id="ARBA00023163"/>
    </source>
</evidence>
<dbReference type="AlphaFoldDB" id="A0A1S4BWU1"/>
<evidence type="ECO:0000256" key="5">
    <source>
        <dbReference type="SAM" id="MobiDB-lite"/>
    </source>
</evidence>
<feature type="region of interest" description="Disordered" evidence="5">
    <location>
        <begin position="514"/>
        <end position="548"/>
    </location>
</feature>
<feature type="region of interest" description="Disordered" evidence="5">
    <location>
        <begin position="209"/>
        <end position="266"/>
    </location>
</feature>
<comment type="subcellular location">
    <subcellularLocation>
        <location evidence="1">Nucleus</location>
    </subcellularLocation>
</comment>
<feature type="region of interest" description="Disordered" evidence="5">
    <location>
        <begin position="155"/>
        <end position="180"/>
    </location>
</feature>
<keyword evidence="4" id="KW-0539">Nucleus</keyword>
<keyword evidence="2" id="KW-0805">Transcription regulation</keyword>
<dbReference type="RefSeq" id="XP_016493370.1">
    <property type="nucleotide sequence ID" value="XM_016637884.2"/>
</dbReference>
<feature type="compositionally biased region" description="Basic and acidic residues" evidence="5">
    <location>
        <begin position="257"/>
        <end position="266"/>
    </location>
</feature>
<dbReference type="Pfam" id="PF00010">
    <property type="entry name" value="HLH"/>
    <property type="match status" value="1"/>
</dbReference>
<sequence>MELPQSRTFGAEGRKKTHDFLSLYSPIEQDPRPPQGGHLKTHDFLQPLEQARKTVGKAETKVEVEAIEKTPSAAHILPGGIGTYSISYLQQRIPTPEANIFAVTQASSTDREDRNSNCSSYSGSGFAIWNESAIKKGKTGKENVAGDRHVLREAGVNIGGGKPTTSLERQSQLSSNHNHNTATLSTLSSAQQSSAVENQSFLNMMRSAKNAHEEDDDEEEEFIVKKESPSHSRGDLSVKVDRKSSDQKPNTPRSKHSATEQRRRSKINDRFLKLREIIPHSDQKRDKASFLLEVVEYIQFLQEKVHKYEGSYQGSENKPSTLQWNKCQRMTQGFVDQSQGTNSASSPAIICAGMFDESKIAISATSPVNGQTLEPNRISAVKQSSQQSELTNTVATLCKQPNAFPFCGSTSIASLQSRLAPDADSLELKSQPQFWLTRSDMTDCAVTNDKLKGQEASIEGGTISISSVYSQRLLNTLKQALQSSGVDLSQASMSVKIDLGKRVNDSLNASVSNFKGDNISTSNRPNPQLIDSSTREESVHAFKRLKTS</sequence>
<dbReference type="SMART" id="SM00353">
    <property type="entry name" value="HLH"/>
    <property type="match status" value="1"/>
</dbReference>
<dbReference type="PROSITE" id="PS50888">
    <property type="entry name" value="BHLH"/>
    <property type="match status" value="1"/>
</dbReference>
<name>A0A1S4BWU1_TOBAC</name>
<dbReference type="GeneID" id="107812727"/>
<proteinExistence type="predicted"/>
<dbReference type="PANTHER" id="PTHR46412">
    <property type="entry name" value="BES1-INTERACTING MYC-LIKE PROTEIN"/>
    <property type="match status" value="1"/>
</dbReference>
<dbReference type="InterPro" id="IPR011598">
    <property type="entry name" value="bHLH_dom"/>
</dbReference>
<dbReference type="KEGG" id="nta:107812727"/>
<dbReference type="GO" id="GO:0003700">
    <property type="term" value="F:DNA-binding transcription factor activity"/>
    <property type="evidence" value="ECO:0007669"/>
    <property type="project" value="InterPro"/>
</dbReference>
<evidence type="ECO:0000313" key="8">
    <source>
        <dbReference type="RefSeq" id="XP_016493370.1"/>
    </source>
</evidence>
<evidence type="ECO:0000256" key="2">
    <source>
        <dbReference type="ARBA" id="ARBA00023015"/>
    </source>
</evidence>
<dbReference type="GO" id="GO:0006351">
    <property type="term" value="P:DNA-templated transcription"/>
    <property type="evidence" value="ECO:0007669"/>
    <property type="project" value="InterPro"/>
</dbReference>
<evidence type="ECO:0000256" key="1">
    <source>
        <dbReference type="ARBA" id="ARBA00004123"/>
    </source>
</evidence>
<dbReference type="STRING" id="4097.A0A1S4BWU1"/>
<protein>
    <submittedName>
        <fullName evidence="8">Transcription factor BIM1 isoform X1</fullName>
    </submittedName>
    <submittedName>
        <fullName evidence="8">Transcription factor BIM2 isoform X1</fullName>
    </submittedName>
</protein>
<dbReference type="GO" id="GO:0005634">
    <property type="term" value="C:nucleus"/>
    <property type="evidence" value="ECO:0007669"/>
    <property type="project" value="UniProtKB-SubCell"/>
</dbReference>
<dbReference type="PaxDb" id="4097-A0A1S4BWU1"/>
<evidence type="ECO:0000256" key="4">
    <source>
        <dbReference type="ARBA" id="ARBA00023242"/>
    </source>
</evidence>
<reference evidence="7" key="1">
    <citation type="journal article" date="2014" name="Nat. Commun.">
        <title>The tobacco genome sequence and its comparison with those of tomato and potato.</title>
        <authorList>
            <person name="Sierro N."/>
            <person name="Battey J.N."/>
            <person name="Ouadi S."/>
            <person name="Bakaher N."/>
            <person name="Bovet L."/>
            <person name="Willig A."/>
            <person name="Goepfert S."/>
            <person name="Peitsch M.C."/>
            <person name="Ivanov N.V."/>
        </authorList>
    </citation>
    <scope>NUCLEOTIDE SEQUENCE [LARGE SCALE GENOMIC DNA]</scope>
</reference>
<feature type="compositionally biased region" description="Polar residues" evidence="5">
    <location>
        <begin position="163"/>
        <end position="180"/>
    </location>
</feature>
<dbReference type="RefSeq" id="XP_016493370.1">
    <property type="nucleotide sequence ID" value="XM_016637884.1"/>
</dbReference>
<dbReference type="InterPro" id="IPR036638">
    <property type="entry name" value="HLH_DNA-bd_sf"/>
</dbReference>
<dbReference type="Proteomes" id="UP000790787">
    <property type="component" value="Chromosome 8"/>
</dbReference>
<dbReference type="PANTHER" id="PTHR46412:SF3">
    <property type="entry name" value="TRANSCRIPTION FACTOR BIM1"/>
    <property type="match status" value="1"/>
</dbReference>
<reference evidence="8" key="2">
    <citation type="submission" date="2025-08" db="UniProtKB">
        <authorList>
            <consortium name="RefSeq"/>
        </authorList>
    </citation>
    <scope>IDENTIFICATION</scope>
    <source>
        <tissue evidence="8">Leaf</tissue>
    </source>
</reference>